<dbReference type="CDD" id="cd07020">
    <property type="entry name" value="Clp_protease_NfeD_1"/>
    <property type="match status" value="1"/>
</dbReference>
<keyword evidence="3 6" id="KW-1133">Transmembrane helix</keyword>
<feature type="domain" description="NfeD1b N-terminal" evidence="10">
    <location>
        <begin position="49"/>
        <end position="227"/>
    </location>
</feature>
<feature type="transmembrane region" description="Helical" evidence="6">
    <location>
        <begin position="288"/>
        <end position="306"/>
    </location>
</feature>
<feature type="signal peptide" evidence="7">
    <location>
        <begin position="1"/>
        <end position="27"/>
    </location>
</feature>
<dbReference type="Pfam" id="PF25145">
    <property type="entry name" value="NfeD1b_N"/>
    <property type="match status" value="1"/>
</dbReference>
<evidence type="ECO:0000313" key="11">
    <source>
        <dbReference type="EMBL" id="GGB85850.1"/>
    </source>
</evidence>
<feature type="transmembrane region" description="Helical" evidence="6">
    <location>
        <begin position="361"/>
        <end position="388"/>
    </location>
</feature>
<dbReference type="EMBL" id="BMIJ01000002">
    <property type="protein sequence ID" value="GGB85850.1"/>
    <property type="molecule type" value="Genomic_DNA"/>
</dbReference>
<evidence type="ECO:0000256" key="3">
    <source>
        <dbReference type="ARBA" id="ARBA00022989"/>
    </source>
</evidence>
<keyword evidence="12" id="KW-1185">Reference proteome</keyword>
<evidence type="ECO:0000256" key="5">
    <source>
        <dbReference type="SAM" id="MobiDB-lite"/>
    </source>
</evidence>
<dbReference type="Pfam" id="PF24961">
    <property type="entry name" value="NfeD_membrane"/>
    <property type="match status" value="1"/>
</dbReference>
<evidence type="ECO:0000259" key="9">
    <source>
        <dbReference type="Pfam" id="PF24961"/>
    </source>
</evidence>
<comment type="subcellular location">
    <subcellularLocation>
        <location evidence="1">Membrane</location>
        <topology evidence="1">Multi-pass membrane protein</topology>
    </subcellularLocation>
</comment>
<evidence type="ECO:0000256" key="2">
    <source>
        <dbReference type="ARBA" id="ARBA00022692"/>
    </source>
</evidence>
<name>A0ABQ1K691_9GAMM</name>
<dbReference type="InterPro" id="IPR012340">
    <property type="entry name" value="NA-bd_OB-fold"/>
</dbReference>
<evidence type="ECO:0000313" key="12">
    <source>
        <dbReference type="Proteomes" id="UP000629025"/>
    </source>
</evidence>
<accession>A0ABQ1K691</accession>
<comment type="caution">
    <text evidence="11">The sequence shown here is derived from an EMBL/GenBank/DDBJ whole genome shotgun (WGS) entry which is preliminary data.</text>
</comment>
<evidence type="ECO:0000256" key="1">
    <source>
        <dbReference type="ARBA" id="ARBA00004141"/>
    </source>
</evidence>
<keyword evidence="4 6" id="KW-0472">Membrane</keyword>
<dbReference type="InterPro" id="IPR056739">
    <property type="entry name" value="NfeD_membrane"/>
</dbReference>
<dbReference type="SUPFAM" id="SSF52096">
    <property type="entry name" value="ClpP/crotonase"/>
    <property type="match status" value="1"/>
</dbReference>
<dbReference type="PANTHER" id="PTHR33507:SF4">
    <property type="entry name" value="NODULATION COMPETITIVENESS PROTEIN NFED"/>
    <property type="match status" value="1"/>
</dbReference>
<feature type="region of interest" description="Disordered" evidence="5">
    <location>
        <begin position="137"/>
        <end position="167"/>
    </location>
</feature>
<evidence type="ECO:0000259" key="8">
    <source>
        <dbReference type="Pfam" id="PF01957"/>
    </source>
</evidence>
<dbReference type="InterPro" id="IPR029045">
    <property type="entry name" value="ClpP/crotonase-like_dom_sf"/>
</dbReference>
<organism evidence="11 12">
    <name type="scientific">Marinobacterium zhoushanense</name>
    <dbReference type="NCBI Taxonomy" id="1679163"/>
    <lineage>
        <taxon>Bacteria</taxon>
        <taxon>Pseudomonadati</taxon>
        <taxon>Pseudomonadota</taxon>
        <taxon>Gammaproteobacteria</taxon>
        <taxon>Oceanospirillales</taxon>
        <taxon>Oceanospirillaceae</taxon>
        <taxon>Marinobacterium</taxon>
    </lineage>
</organism>
<evidence type="ECO:0000256" key="6">
    <source>
        <dbReference type="SAM" id="Phobius"/>
    </source>
</evidence>
<evidence type="ECO:0000256" key="7">
    <source>
        <dbReference type="SAM" id="SignalP"/>
    </source>
</evidence>
<feature type="domain" description="NfeD integral membrane" evidence="9">
    <location>
        <begin position="267"/>
        <end position="384"/>
    </location>
</feature>
<reference evidence="12" key="1">
    <citation type="journal article" date="2019" name="Int. J. Syst. Evol. Microbiol.">
        <title>The Global Catalogue of Microorganisms (GCM) 10K type strain sequencing project: providing services to taxonomists for standard genome sequencing and annotation.</title>
        <authorList>
            <consortium name="The Broad Institute Genomics Platform"/>
            <consortium name="The Broad Institute Genome Sequencing Center for Infectious Disease"/>
            <person name="Wu L."/>
            <person name="Ma J."/>
        </authorList>
    </citation>
    <scope>NUCLEOTIDE SEQUENCE [LARGE SCALE GENOMIC DNA]</scope>
    <source>
        <strain evidence="12">CGMCC 1.15341</strain>
    </source>
</reference>
<gene>
    <name evidence="11" type="ORF">GCM10011352_09670</name>
</gene>
<evidence type="ECO:0000259" key="10">
    <source>
        <dbReference type="Pfam" id="PF25145"/>
    </source>
</evidence>
<keyword evidence="2 6" id="KW-0812">Transmembrane</keyword>
<dbReference type="Gene3D" id="2.40.50.140">
    <property type="entry name" value="Nucleic acid-binding proteins"/>
    <property type="match status" value="1"/>
</dbReference>
<feature type="compositionally biased region" description="Low complexity" evidence="5">
    <location>
        <begin position="146"/>
        <end position="164"/>
    </location>
</feature>
<feature type="transmembrane region" description="Helical" evidence="6">
    <location>
        <begin position="336"/>
        <end position="355"/>
    </location>
</feature>
<dbReference type="SUPFAM" id="SSF141322">
    <property type="entry name" value="NfeD domain-like"/>
    <property type="match status" value="1"/>
</dbReference>
<dbReference type="Pfam" id="PF01957">
    <property type="entry name" value="NfeD"/>
    <property type="match status" value="1"/>
</dbReference>
<dbReference type="InterPro" id="IPR056738">
    <property type="entry name" value="NfeD1b_N"/>
</dbReference>
<feature type="transmembrane region" description="Helical" evidence="6">
    <location>
        <begin position="259"/>
        <end position="281"/>
    </location>
</feature>
<dbReference type="Gene3D" id="3.90.226.10">
    <property type="entry name" value="2-enoyl-CoA Hydratase, Chain A, domain 1"/>
    <property type="match status" value="1"/>
</dbReference>
<dbReference type="RefSeq" id="WP_188745994.1">
    <property type="nucleotide sequence ID" value="NZ_BMIJ01000002.1"/>
</dbReference>
<dbReference type="InterPro" id="IPR052165">
    <property type="entry name" value="Membrane_assoc_protease"/>
</dbReference>
<feature type="transmembrane region" description="Helical" evidence="6">
    <location>
        <begin position="312"/>
        <end position="329"/>
    </location>
</feature>
<protein>
    <recommendedName>
        <fullName evidence="13">Membrane-bound serine protease (ClpP class)</fullName>
    </recommendedName>
</protein>
<keyword evidence="7" id="KW-0732">Signal</keyword>
<sequence length="456" mass="47888">MNLRTRLRVFCTLLILLCVPVSERASAVEVDQAPPDALWELSLDGVVGPATADYVSRGLNAAAAGGARAVLLKINTPGGLDQSMRQMISAVLASPIPVICYVAPGGARAASAGTFLLYSCHVAAMAPATNLGAATPVSIGTPMSPSPDDSGGQNGNGQASQPGSAMERKVTNDAVAYIRGLAELRGRNADWAEQAVRAGVSLTANDALKLNVIDLIAVDTQALLNEIADRTVNIQGRQVSLDLTSAPVFVLDPDWRSEFLAVITNPNVAYVLMLIGLYGLIFEFSNPGFGVPGVLGAICLLVALYAFQILPVSYAGLGLMLLGVGLIAAEAMMPSFGVLGIGGLVAFVVGSIILMDTELPAYQIALPVIVALTATTGALMFLILGMAWRAHRRPRTYRVGAAQDNVTIEQVRDGQVLARFEGELWTVRCGDPLQVGDRVRVQEIDGLTLVVDKLEA</sequence>
<dbReference type="Proteomes" id="UP000629025">
    <property type="component" value="Unassembled WGS sequence"/>
</dbReference>
<feature type="chain" id="PRO_5045746983" description="Membrane-bound serine protease (ClpP class)" evidence="7">
    <location>
        <begin position="28"/>
        <end position="456"/>
    </location>
</feature>
<dbReference type="PANTHER" id="PTHR33507">
    <property type="entry name" value="INNER MEMBRANE PROTEIN YBBJ"/>
    <property type="match status" value="1"/>
</dbReference>
<dbReference type="InterPro" id="IPR002810">
    <property type="entry name" value="NfeD-like_C"/>
</dbReference>
<evidence type="ECO:0000256" key="4">
    <source>
        <dbReference type="ARBA" id="ARBA00023136"/>
    </source>
</evidence>
<proteinExistence type="predicted"/>
<feature type="domain" description="NfeD-like C-terminal" evidence="8">
    <location>
        <begin position="412"/>
        <end position="453"/>
    </location>
</feature>
<evidence type="ECO:0008006" key="13">
    <source>
        <dbReference type="Google" id="ProtNLM"/>
    </source>
</evidence>